<comment type="subunit">
    <text evidence="4">Part of a SCF (SKP1-cullin-F-box) protein ligase complex.</text>
</comment>
<dbReference type="SUPFAM" id="SSF81382">
    <property type="entry name" value="Skp1 dimerisation domain-like"/>
    <property type="match status" value="1"/>
</dbReference>
<reference evidence="8" key="1">
    <citation type="submission" date="2024-06" db="EMBL/GenBank/DDBJ databases">
        <authorList>
            <person name="Ryan C."/>
        </authorList>
    </citation>
    <scope>NUCLEOTIDE SEQUENCE [LARGE SCALE GENOMIC DNA]</scope>
</reference>
<keyword evidence="3 4" id="KW-0833">Ubl conjugation pathway</keyword>
<dbReference type="Pfam" id="PF03931">
    <property type="entry name" value="Skp1_POZ"/>
    <property type="match status" value="1"/>
</dbReference>
<evidence type="ECO:0000313" key="7">
    <source>
        <dbReference type="EMBL" id="CAL5054202.1"/>
    </source>
</evidence>
<gene>
    <name evidence="7" type="ORF">URODEC1_LOCUS93664</name>
</gene>
<comment type="function">
    <text evidence="4">Involved in ubiquitination and subsequent proteasomal degradation of target proteins. Together with CUL1, RBX1 and a F-box protein, it forms a SCF E3 ubiquitin ligase complex. The functional specificity of this complex depends on the type of F-box protein. In the SCF complex, it serves as an adapter that links the F-box protein to CUL1.</text>
</comment>
<evidence type="ECO:0000256" key="5">
    <source>
        <dbReference type="SAM" id="MobiDB-lite"/>
    </source>
</evidence>
<proteinExistence type="inferred from homology"/>
<dbReference type="GO" id="GO:0016567">
    <property type="term" value="P:protein ubiquitination"/>
    <property type="evidence" value="ECO:0007669"/>
    <property type="project" value="UniProtKB-UniRule"/>
</dbReference>
<reference evidence="7 8" key="2">
    <citation type="submission" date="2024-10" db="EMBL/GenBank/DDBJ databases">
        <authorList>
            <person name="Ryan C."/>
        </authorList>
    </citation>
    <scope>NUCLEOTIDE SEQUENCE [LARGE SCALE GENOMIC DNA]</scope>
</reference>
<dbReference type="Proteomes" id="UP001497457">
    <property type="component" value="Chromosome 36b"/>
</dbReference>
<dbReference type="InterPro" id="IPR001232">
    <property type="entry name" value="SKP1-like"/>
</dbReference>
<dbReference type="SMART" id="SM00512">
    <property type="entry name" value="Skp1"/>
    <property type="match status" value="1"/>
</dbReference>
<dbReference type="PIRSF" id="PIRSF028729">
    <property type="entry name" value="E3_ubiquit_lig_SCF_Skp"/>
    <property type="match status" value="1"/>
</dbReference>
<dbReference type="InterPro" id="IPR016897">
    <property type="entry name" value="SKP1"/>
</dbReference>
<dbReference type="GO" id="GO:0009867">
    <property type="term" value="P:jasmonic acid mediated signaling pathway"/>
    <property type="evidence" value="ECO:0007669"/>
    <property type="project" value="UniProtKB-ARBA"/>
</dbReference>
<dbReference type="SUPFAM" id="SSF54695">
    <property type="entry name" value="POZ domain"/>
    <property type="match status" value="1"/>
</dbReference>
<dbReference type="EMBL" id="OZ075146">
    <property type="protein sequence ID" value="CAL5054202.1"/>
    <property type="molecule type" value="Genomic_DNA"/>
</dbReference>
<evidence type="ECO:0000256" key="2">
    <source>
        <dbReference type="ARBA" id="ARBA00009993"/>
    </source>
</evidence>
<dbReference type="InterPro" id="IPR011333">
    <property type="entry name" value="SKP1/BTB/POZ_sf"/>
</dbReference>
<comment type="similarity">
    <text evidence="2 4">Belongs to the SKP1 family.</text>
</comment>
<feature type="compositionally biased region" description="Basic residues" evidence="5">
    <location>
        <begin position="7"/>
        <end position="16"/>
    </location>
</feature>
<protein>
    <recommendedName>
        <fullName evidence="4">SKP1-like protein</fullName>
    </recommendedName>
</protein>
<dbReference type="AlphaFoldDB" id="A0ABC9EBQ3"/>
<keyword evidence="8" id="KW-1185">Reference proteome</keyword>
<evidence type="ECO:0000256" key="3">
    <source>
        <dbReference type="ARBA" id="ARBA00022786"/>
    </source>
</evidence>
<name>A0ABC9EBQ3_9POAL</name>
<evidence type="ECO:0000259" key="6">
    <source>
        <dbReference type="Pfam" id="PF03931"/>
    </source>
</evidence>
<dbReference type="PANTHER" id="PTHR11165">
    <property type="entry name" value="SKP1"/>
    <property type="match status" value="1"/>
</dbReference>
<feature type="region of interest" description="Disordered" evidence="5">
    <location>
        <begin position="1"/>
        <end position="21"/>
    </location>
</feature>
<sequence length="178" mass="20046">MPPPARATRRRTRNKRMGSAASRDVRTITLISSDDERFEVPEAAASLSQVIRNAIVDNDGDGIQLPRIAGKVLAMVIEYCSKHAAAAAAVSSSGEAPNNSNEELRSFDEKFIDVDQFTLYDVLVAAYYLQIQELLDLACQEVYDRLEEKTRAESRKTLRLKDDYFVPALDDEEQWLFV</sequence>
<comment type="pathway">
    <text evidence="1 4">Protein modification; protein ubiquitination.</text>
</comment>
<dbReference type="InterPro" id="IPR036296">
    <property type="entry name" value="SKP1-like_dim_sf"/>
</dbReference>
<accession>A0ABC9EBQ3</accession>
<dbReference type="InterPro" id="IPR016073">
    <property type="entry name" value="Skp1_comp_POZ"/>
</dbReference>
<evidence type="ECO:0000256" key="4">
    <source>
        <dbReference type="PIRNR" id="PIRNR028729"/>
    </source>
</evidence>
<evidence type="ECO:0000256" key="1">
    <source>
        <dbReference type="ARBA" id="ARBA00004906"/>
    </source>
</evidence>
<dbReference type="Gene3D" id="3.30.710.10">
    <property type="entry name" value="Potassium Channel Kv1.1, Chain A"/>
    <property type="match status" value="1"/>
</dbReference>
<evidence type="ECO:0000313" key="8">
    <source>
        <dbReference type="Proteomes" id="UP001497457"/>
    </source>
</evidence>
<feature type="domain" description="SKP1 component POZ" evidence="6">
    <location>
        <begin position="27"/>
        <end position="84"/>
    </location>
</feature>
<organism evidence="7 8">
    <name type="scientific">Urochloa decumbens</name>
    <dbReference type="NCBI Taxonomy" id="240449"/>
    <lineage>
        <taxon>Eukaryota</taxon>
        <taxon>Viridiplantae</taxon>
        <taxon>Streptophyta</taxon>
        <taxon>Embryophyta</taxon>
        <taxon>Tracheophyta</taxon>
        <taxon>Spermatophyta</taxon>
        <taxon>Magnoliopsida</taxon>
        <taxon>Liliopsida</taxon>
        <taxon>Poales</taxon>
        <taxon>Poaceae</taxon>
        <taxon>PACMAD clade</taxon>
        <taxon>Panicoideae</taxon>
        <taxon>Panicodae</taxon>
        <taxon>Paniceae</taxon>
        <taxon>Melinidinae</taxon>
        <taxon>Urochloa</taxon>
    </lineage>
</organism>